<proteinExistence type="inferred from homology"/>
<accession>A0A3N4M4L2</accession>
<dbReference type="Gene3D" id="1.10.3730.20">
    <property type="match status" value="1"/>
</dbReference>
<protein>
    <recommendedName>
        <fullName evidence="9">Integral membrane protein</fullName>
    </recommendedName>
</protein>
<feature type="transmembrane region" description="Helical" evidence="6">
    <location>
        <begin position="105"/>
        <end position="125"/>
    </location>
</feature>
<name>A0A3N4M4L2_9PEZI</name>
<evidence type="ECO:0000313" key="8">
    <source>
        <dbReference type="Proteomes" id="UP000267821"/>
    </source>
</evidence>
<comment type="subcellular location">
    <subcellularLocation>
        <location evidence="1">Membrane</location>
        <topology evidence="1">Multi-pass membrane protein</topology>
    </subcellularLocation>
</comment>
<gene>
    <name evidence="7" type="ORF">L211DRAFT_833835</name>
</gene>
<dbReference type="OrthoDB" id="43458at2759"/>
<dbReference type="InParanoid" id="A0A3N4M4L2"/>
<feature type="transmembrane region" description="Helical" evidence="6">
    <location>
        <begin position="16"/>
        <end position="33"/>
    </location>
</feature>
<dbReference type="EMBL" id="ML121530">
    <property type="protein sequence ID" value="RPB27851.1"/>
    <property type="molecule type" value="Genomic_DNA"/>
</dbReference>
<dbReference type="PANTHER" id="PTHR28668:SF1">
    <property type="entry name" value="TRANSMEMBRANE PROTEIN 234"/>
    <property type="match status" value="1"/>
</dbReference>
<dbReference type="PANTHER" id="PTHR28668">
    <property type="entry name" value="TRANSMEMBRANE PROTEIN 234"/>
    <property type="match status" value="1"/>
</dbReference>
<dbReference type="AlphaFoldDB" id="A0A3N4M4L2"/>
<dbReference type="SUPFAM" id="SSF103481">
    <property type="entry name" value="Multidrug resistance efflux transporter EmrE"/>
    <property type="match status" value="1"/>
</dbReference>
<keyword evidence="4 6" id="KW-1133">Transmembrane helix</keyword>
<evidence type="ECO:0000256" key="6">
    <source>
        <dbReference type="SAM" id="Phobius"/>
    </source>
</evidence>
<evidence type="ECO:0000313" key="7">
    <source>
        <dbReference type="EMBL" id="RPB27851.1"/>
    </source>
</evidence>
<dbReference type="Proteomes" id="UP000267821">
    <property type="component" value="Unassembled WGS sequence"/>
</dbReference>
<dbReference type="InterPro" id="IPR037185">
    <property type="entry name" value="EmrE-like"/>
</dbReference>
<evidence type="ECO:0008006" key="9">
    <source>
        <dbReference type="Google" id="ProtNLM"/>
    </source>
</evidence>
<feature type="transmembrane region" description="Helical" evidence="6">
    <location>
        <begin position="80"/>
        <end position="99"/>
    </location>
</feature>
<comment type="similarity">
    <text evidence="2">Belongs to the TMEM234 family.</text>
</comment>
<evidence type="ECO:0000256" key="4">
    <source>
        <dbReference type="ARBA" id="ARBA00022989"/>
    </source>
</evidence>
<keyword evidence="5 6" id="KW-0472">Membrane</keyword>
<evidence type="ECO:0000256" key="2">
    <source>
        <dbReference type="ARBA" id="ARBA00005977"/>
    </source>
</evidence>
<dbReference type="GO" id="GO:0016020">
    <property type="term" value="C:membrane"/>
    <property type="evidence" value="ECO:0007669"/>
    <property type="project" value="UniProtKB-SubCell"/>
</dbReference>
<evidence type="ECO:0000256" key="3">
    <source>
        <dbReference type="ARBA" id="ARBA00022692"/>
    </source>
</evidence>
<sequence>MTADSAVPPTVENPGVFRYVLGFLLVGAAWGMTSPFMRKAAVNYVPLKRAVFEDPSVGVVKKFFLKIIYAVFDLLRRPSYAIPLLINLTGSIWFFLLIGQAELSLTVPIINSVAFLFTVLGEYLAEGKGVERDTWAGMAMVCGGIALCVQSKL</sequence>
<keyword evidence="3 6" id="KW-0812">Transmembrane</keyword>
<dbReference type="Pfam" id="PF10639">
    <property type="entry name" value="TMEM234"/>
    <property type="match status" value="1"/>
</dbReference>
<dbReference type="InterPro" id="IPR018908">
    <property type="entry name" value="TMEM234"/>
</dbReference>
<organism evidence="7 8">
    <name type="scientific">Terfezia boudieri ATCC MYA-4762</name>
    <dbReference type="NCBI Taxonomy" id="1051890"/>
    <lineage>
        <taxon>Eukaryota</taxon>
        <taxon>Fungi</taxon>
        <taxon>Dikarya</taxon>
        <taxon>Ascomycota</taxon>
        <taxon>Pezizomycotina</taxon>
        <taxon>Pezizomycetes</taxon>
        <taxon>Pezizales</taxon>
        <taxon>Pezizaceae</taxon>
        <taxon>Terfezia</taxon>
    </lineage>
</organism>
<keyword evidence="8" id="KW-1185">Reference proteome</keyword>
<evidence type="ECO:0000256" key="5">
    <source>
        <dbReference type="ARBA" id="ARBA00023136"/>
    </source>
</evidence>
<reference evidence="7 8" key="1">
    <citation type="journal article" date="2018" name="Nat. Ecol. Evol.">
        <title>Pezizomycetes genomes reveal the molecular basis of ectomycorrhizal truffle lifestyle.</title>
        <authorList>
            <person name="Murat C."/>
            <person name="Payen T."/>
            <person name="Noel B."/>
            <person name="Kuo A."/>
            <person name="Morin E."/>
            <person name="Chen J."/>
            <person name="Kohler A."/>
            <person name="Krizsan K."/>
            <person name="Balestrini R."/>
            <person name="Da Silva C."/>
            <person name="Montanini B."/>
            <person name="Hainaut M."/>
            <person name="Levati E."/>
            <person name="Barry K.W."/>
            <person name="Belfiori B."/>
            <person name="Cichocki N."/>
            <person name="Clum A."/>
            <person name="Dockter R.B."/>
            <person name="Fauchery L."/>
            <person name="Guy J."/>
            <person name="Iotti M."/>
            <person name="Le Tacon F."/>
            <person name="Lindquist E.A."/>
            <person name="Lipzen A."/>
            <person name="Malagnac F."/>
            <person name="Mello A."/>
            <person name="Molinier V."/>
            <person name="Miyauchi S."/>
            <person name="Poulain J."/>
            <person name="Riccioni C."/>
            <person name="Rubini A."/>
            <person name="Sitrit Y."/>
            <person name="Splivallo R."/>
            <person name="Traeger S."/>
            <person name="Wang M."/>
            <person name="Zifcakova L."/>
            <person name="Wipf D."/>
            <person name="Zambonelli A."/>
            <person name="Paolocci F."/>
            <person name="Nowrousian M."/>
            <person name="Ottonello S."/>
            <person name="Baldrian P."/>
            <person name="Spatafora J.W."/>
            <person name="Henrissat B."/>
            <person name="Nagy L.G."/>
            <person name="Aury J.M."/>
            <person name="Wincker P."/>
            <person name="Grigoriev I.V."/>
            <person name="Bonfante P."/>
            <person name="Martin F.M."/>
        </authorList>
    </citation>
    <scope>NUCLEOTIDE SEQUENCE [LARGE SCALE GENOMIC DNA]</scope>
    <source>
        <strain evidence="7 8">ATCC MYA-4762</strain>
    </source>
</reference>
<evidence type="ECO:0000256" key="1">
    <source>
        <dbReference type="ARBA" id="ARBA00004141"/>
    </source>
</evidence>